<feature type="domain" description="Type II secretion system protein GspG C-terminal" evidence="11">
    <location>
        <begin position="32"/>
        <end position="144"/>
    </location>
</feature>
<dbReference type="GO" id="GO:0015628">
    <property type="term" value="P:protein secretion by the type II secretion system"/>
    <property type="evidence" value="ECO:0007669"/>
    <property type="project" value="InterPro"/>
</dbReference>
<dbReference type="Pfam" id="PF07963">
    <property type="entry name" value="N_methyl"/>
    <property type="match status" value="1"/>
</dbReference>
<evidence type="ECO:0000256" key="8">
    <source>
        <dbReference type="ARBA" id="ARBA00022989"/>
    </source>
</evidence>
<evidence type="ECO:0000256" key="9">
    <source>
        <dbReference type="ARBA" id="ARBA00023136"/>
    </source>
</evidence>
<dbReference type="PANTHER" id="PTHR30093">
    <property type="entry name" value="GENERAL SECRETION PATHWAY PROTEIN G"/>
    <property type="match status" value="1"/>
</dbReference>
<evidence type="ECO:0000256" key="3">
    <source>
        <dbReference type="ARBA" id="ARBA00020042"/>
    </source>
</evidence>
<evidence type="ECO:0000256" key="10">
    <source>
        <dbReference type="SAM" id="Phobius"/>
    </source>
</evidence>
<comment type="similarity">
    <text evidence="2">Belongs to the GSP G family.</text>
</comment>
<dbReference type="GO" id="GO:0015627">
    <property type="term" value="C:type II protein secretion system complex"/>
    <property type="evidence" value="ECO:0007669"/>
    <property type="project" value="InterPro"/>
</dbReference>
<evidence type="ECO:0000256" key="6">
    <source>
        <dbReference type="ARBA" id="ARBA00022519"/>
    </source>
</evidence>
<dbReference type="GO" id="GO:0005886">
    <property type="term" value="C:plasma membrane"/>
    <property type="evidence" value="ECO:0007669"/>
    <property type="project" value="UniProtKB-SubCell"/>
</dbReference>
<evidence type="ECO:0000256" key="5">
    <source>
        <dbReference type="ARBA" id="ARBA00022481"/>
    </source>
</evidence>
<dbReference type="SUPFAM" id="SSF54523">
    <property type="entry name" value="Pili subunits"/>
    <property type="match status" value="1"/>
</dbReference>
<keyword evidence="7 10" id="KW-0812">Transmembrane</keyword>
<dbReference type="EMBL" id="UOGH01000105">
    <property type="protein sequence ID" value="VAX29102.1"/>
    <property type="molecule type" value="Genomic_DNA"/>
</dbReference>
<dbReference type="AlphaFoldDB" id="A0A3B1CLC1"/>
<evidence type="ECO:0000313" key="12">
    <source>
        <dbReference type="EMBL" id="VAX29102.1"/>
    </source>
</evidence>
<dbReference type="InterPro" id="IPR013545">
    <property type="entry name" value="T2SS_protein-GspG_C"/>
</dbReference>
<keyword evidence="6" id="KW-0997">Cell inner membrane</keyword>
<dbReference type="InterPro" id="IPR045584">
    <property type="entry name" value="Pilin-like"/>
</dbReference>
<evidence type="ECO:0000256" key="4">
    <source>
        <dbReference type="ARBA" id="ARBA00022475"/>
    </source>
</evidence>
<evidence type="ECO:0000256" key="7">
    <source>
        <dbReference type="ARBA" id="ARBA00022692"/>
    </source>
</evidence>
<dbReference type="PROSITE" id="PS00409">
    <property type="entry name" value="PROKAR_NTER_METHYL"/>
    <property type="match status" value="1"/>
</dbReference>
<dbReference type="PANTHER" id="PTHR30093:SF44">
    <property type="entry name" value="TYPE II SECRETION SYSTEM CORE PROTEIN G"/>
    <property type="match status" value="1"/>
</dbReference>
<dbReference type="NCBIfam" id="TIGR02532">
    <property type="entry name" value="IV_pilin_GFxxxE"/>
    <property type="match status" value="1"/>
</dbReference>
<evidence type="ECO:0000256" key="2">
    <source>
        <dbReference type="ARBA" id="ARBA00009984"/>
    </source>
</evidence>
<proteinExistence type="inferred from homology"/>
<evidence type="ECO:0000256" key="1">
    <source>
        <dbReference type="ARBA" id="ARBA00004377"/>
    </source>
</evidence>
<dbReference type="InterPro" id="IPR012902">
    <property type="entry name" value="N_methyl_site"/>
</dbReference>
<gene>
    <name evidence="12" type="ORF">MNBD_NITROSPIRAE02-355</name>
</gene>
<dbReference type="NCBIfam" id="TIGR01710">
    <property type="entry name" value="typeII_sec_gspG"/>
    <property type="match status" value="1"/>
</dbReference>
<comment type="subcellular location">
    <subcellularLocation>
        <location evidence="1">Cell inner membrane</location>
        <topology evidence="1">Single-pass membrane protein</topology>
    </subcellularLocation>
</comment>
<dbReference type="PRINTS" id="PR00813">
    <property type="entry name" value="BCTERIALGSPG"/>
</dbReference>
<protein>
    <recommendedName>
        <fullName evidence="3">Type II secretion system core protein G</fullName>
    </recommendedName>
</protein>
<reference evidence="12" key="1">
    <citation type="submission" date="2018-06" db="EMBL/GenBank/DDBJ databases">
        <authorList>
            <person name="Zhirakovskaya E."/>
        </authorList>
    </citation>
    <scope>NUCLEOTIDE SEQUENCE</scope>
</reference>
<evidence type="ECO:0000259" key="11">
    <source>
        <dbReference type="Pfam" id="PF08334"/>
    </source>
</evidence>
<name>A0A3B1CLC1_9ZZZZ</name>
<organism evidence="12">
    <name type="scientific">hydrothermal vent metagenome</name>
    <dbReference type="NCBI Taxonomy" id="652676"/>
    <lineage>
        <taxon>unclassified sequences</taxon>
        <taxon>metagenomes</taxon>
        <taxon>ecological metagenomes</taxon>
    </lineage>
</organism>
<keyword evidence="8 10" id="KW-1133">Transmembrane helix</keyword>
<keyword evidence="5" id="KW-0488">Methylation</keyword>
<keyword evidence="9 10" id="KW-0472">Membrane</keyword>
<feature type="transmembrane region" description="Helical" evidence="10">
    <location>
        <begin position="12"/>
        <end position="34"/>
    </location>
</feature>
<sequence>MRYTKGESGFTLIELMVVLVILGILATFLMPKILNRPDEARIIKAKNDIRAIESALQLYKIDNGSYPTTEQGLMALVKKPDIEPIPRHYRDGGYLDYDSTPLDPWGNKYIYRSPGEGDREYEIISFGADGREGGDGVDADIRSWEIK</sequence>
<accession>A0A3B1CLC1</accession>
<dbReference type="InterPro" id="IPR010054">
    <property type="entry name" value="Type2_sec_GspG"/>
</dbReference>
<keyword evidence="4" id="KW-1003">Cell membrane</keyword>
<dbReference type="Gene3D" id="3.30.700.10">
    <property type="entry name" value="Glycoprotein, Type 4 Pilin"/>
    <property type="match status" value="1"/>
</dbReference>
<dbReference type="Pfam" id="PF08334">
    <property type="entry name" value="T2SSG"/>
    <property type="match status" value="1"/>
</dbReference>
<dbReference type="InterPro" id="IPR000983">
    <property type="entry name" value="Bac_GSPG_pilin"/>
</dbReference>